<evidence type="ECO:0000313" key="4">
    <source>
        <dbReference type="Proteomes" id="UP000233375"/>
    </source>
</evidence>
<feature type="transmembrane region" description="Helical" evidence="1">
    <location>
        <begin position="90"/>
        <end position="110"/>
    </location>
</feature>
<dbReference type="CDD" id="cd03392">
    <property type="entry name" value="PAP2_like_2"/>
    <property type="match status" value="1"/>
</dbReference>
<dbReference type="EMBL" id="PISE01000025">
    <property type="protein sequence ID" value="PKG23398.1"/>
    <property type="molecule type" value="Genomic_DNA"/>
</dbReference>
<dbReference type="InterPro" id="IPR000326">
    <property type="entry name" value="PAP2/HPO"/>
</dbReference>
<dbReference type="RefSeq" id="WP_101177505.1">
    <property type="nucleotide sequence ID" value="NZ_PISE01000025.1"/>
</dbReference>
<keyword evidence="4" id="KW-1185">Reference proteome</keyword>
<proteinExistence type="predicted"/>
<feature type="transmembrane region" description="Helical" evidence="1">
    <location>
        <begin position="57"/>
        <end position="83"/>
    </location>
</feature>
<feature type="transmembrane region" description="Helical" evidence="1">
    <location>
        <begin position="130"/>
        <end position="151"/>
    </location>
</feature>
<name>A0A2N0Z1K9_9BACI</name>
<evidence type="ECO:0000256" key="1">
    <source>
        <dbReference type="SAM" id="Phobius"/>
    </source>
</evidence>
<feature type="domain" description="Phosphatidic acid phosphatase type 2/haloperoxidase" evidence="2">
    <location>
        <begin position="92"/>
        <end position="205"/>
    </location>
</feature>
<dbReference type="AlphaFoldDB" id="A0A2N0Z1K9"/>
<feature type="transmembrane region" description="Helical" evidence="1">
    <location>
        <begin position="163"/>
        <end position="184"/>
    </location>
</feature>
<organism evidence="3 4">
    <name type="scientific">Niallia nealsonii</name>
    <dbReference type="NCBI Taxonomy" id="115979"/>
    <lineage>
        <taxon>Bacteria</taxon>
        <taxon>Bacillati</taxon>
        <taxon>Bacillota</taxon>
        <taxon>Bacilli</taxon>
        <taxon>Bacillales</taxon>
        <taxon>Bacillaceae</taxon>
        <taxon>Niallia</taxon>
    </lineage>
</organism>
<evidence type="ECO:0000313" key="3">
    <source>
        <dbReference type="EMBL" id="PKG23398.1"/>
    </source>
</evidence>
<accession>A0A2N0Z1K9</accession>
<dbReference type="Gene3D" id="1.20.144.10">
    <property type="entry name" value="Phosphatidic acid phosphatase type 2/haloperoxidase"/>
    <property type="match status" value="2"/>
</dbReference>
<dbReference type="PANTHER" id="PTHR14969">
    <property type="entry name" value="SPHINGOSINE-1-PHOSPHATE PHOSPHOHYDROLASE"/>
    <property type="match status" value="1"/>
</dbReference>
<feature type="transmembrane region" description="Helical" evidence="1">
    <location>
        <begin position="190"/>
        <end position="211"/>
    </location>
</feature>
<dbReference type="SUPFAM" id="SSF48317">
    <property type="entry name" value="Acid phosphatase/Vanadium-dependent haloperoxidase"/>
    <property type="match status" value="1"/>
</dbReference>
<comment type="caution">
    <text evidence="3">The sequence shown here is derived from an EMBL/GenBank/DDBJ whole genome shotgun (WGS) entry which is preliminary data.</text>
</comment>
<dbReference type="Pfam" id="PF01569">
    <property type="entry name" value="PAP2"/>
    <property type="match status" value="1"/>
</dbReference>
<keyword evidence="1" id="KW-0812">Transmembrane</keyword>
<reference evidence="3 4" key="1">
    <citation type="journal article" date="2003" name="Int. J. Syst. Evol. Microbiol.">
        <title>Bacillus nealsonii sp. nov., isolated from a spacecraft-assembly facility, whose spores are gamma-radiation resistant.</title>
        <authorList>
            <person name="Venkateswaran K."/>
            <person name="Kempf M."/>
            <person name="Chen F."/>
            <person name="Satomi M."/>
            <person name="Nicholson W."/>
            <person name="Kern R."/>
        </authorList>
    </citation>
    <scope>NUCLEOTIDE SEQUENCE [LARGE SCALE GENOMIC DNA]</scope>
    <source>
        <strain evidence="3 4">FO-92</strain>
    </source>
</reference>
<feature type="transmembrane region" description="Helical" evidence="1">
    <location>
        <begin position="12"/>
        <end position="33"/>
    </location>
</feature>
<dbReference type="OrthoDB" id="9789113at2"/>
<sequence length="217" mass="24446">MVRESQMTRRYISLILFIILAGIAAFIGIAKWVTSKDIIVFDSNVIAFIQSFVSDRFTAVMIAISFFGSIKWIATVLIIIACLLCWKKKYALAIFLLGASGLGALLNKGLKWFFKRERPDILPIVIEKSYSFPSGHSMGSLLFYGSLAFVVLHLMKPSKLRKIAVFVFCLFILLIGISRIYLGVHFPTDVLGGYSVGMAFLFICIIVFHYYEEKTGR</sequence>
<dbReference type="InterPro" id="IPR036938">
    <property type="entry name" value="PAP2/HPO_sf"/>
</dbReference>
<protein>
    <recommendedName>
        <fullName evidence="2">Phosphatidic acid phosphatase type 2/haloperoxidase domain-containing protein</fullName>
    </recommendedName>
</protein>
<dbReference type="SMART" id="SM00014">
    <property type="entry name" value="acidPPc"/>
    <property type="match status" value="1"/>
</dbReference>
<dbReference type="PANTHER" id="PTHR14969:SF13">
    <property type="entry name" value="AT30094P"/>
    <property type="match status" value="1"/>
</dbReference>
<keyword evidence="1" id="KW-0472">Membrane</keyword>
<dbReference type="Proteomes" id="UP000233375">
    <property type="component" value="Unassembled WGS sequence"/>
</dbReference>
<gene>
    <name evidence="3" type="ORF">CWS01_12345</name>
</gene>
<keyword evidence="1" id="KW-1133">Transmembrane helix</keyword>
<evidence type="ECO:0000259" key="2">
    <source>
        <dbReference type="SMART" id="SM00014"/>
    </source>
</evidence>